<gene>
    <name evidence="2" type="ORF">EDD62_0307</name>
</gene>
<proteinExistence type="predicted"/>
<keyword evidence="2" id="KW-0418">Kinase</keyword>
<name>A0A1Q1G2C0_9BACL</name>
<dbReference type="Proteomes" id="UP000277108">
    <property type="component" value="Unassembled WGS sequence"/>
</dbReference>
<dbReference type="SUPFAM" id="SSF56112">
    <property type="entry name" value="Protein kinase-like (PK-like)"/>
    <property type="match status" value="1"/>
</dbReference>
<organism evidence="2 3">
    <name type="scientific">Abyssicoccus albus</name>
    <dbReference type="NCBI Taxonomy" id="1817405"/>
    <lineage>
        <taxon>Bacteria</taxon>
        <taxon>Bacillati</taxon>
        <taxon>Bacillota</taxon>
        <taxon>Bacilli</taxon>
        <taxon>Bacillales</taxon>
        <taxon>Abyssicoccaceae</taxon>
    </lineage>
</organism>
<keyword evidence="2" id="KW-0808">Transferase</keyword>
<dbReference type="Pfam" id="PF01636">
    <property type="entry name" value="APH"/>
    <property type="match status" value="1"/>
</dbReference>
<reference evidence="2 3" key="1">
    <citation type="submission" date="2018-11" db="EMBL/GenBank/DDBJ databases">
        <title>Genomic Encyclopedia of Type Strains, Phase IV (KMG-IV): sequencing the most valuable type-strain genomes for metagenomic binning, comparative biology and taxonomic classification.</title>
        <authorList>
            <person name="Goeker M."/>
        </authorList>
    </citation>
    <scope>NUCLEOTIDE SEQUENCE [LARGE SCALE GENOMIC DNA]</scope>
    <source>
        <strain evidence="2 3">DSM 29158</strain>
    </source>
</reference>
<dbReference type="AlphaFoldDB" id="A0A1Q1G2C0"/>
<dbReference type="RefSeq" id="WP_077140590.1">
    <property type="nucleotide sequence ID" value="NZ_CBCSGK010000001.1"/>
</dbReference>
<comment type="caution">
    <text evidence="2">The sequence shown here is derived from an EMBL/GenBank/DDBJ whole genome shotgun (WGS) entry which is preliminary data.</text>
</comment>
<dbReference type="Gene3D" id="3.90.1200.10">
    <property type="match status" value="1"/>
</dbReference>
<dbReference type="InterPro" id="IPR002575">
    <property type="entry name" value="Aminoglycoside_PTrfase"/>
</dbReference>
<dbReference type="OrthoDB" id="3171511at2"/>
<dbReference type="PANTHER" id="PTHR40086">
    <property type="entry name" value="PHOSPHOTRANSFERASE YTMP-RELATED"/>
    <property type="match status" value="1"/>
</dbReference>
<dbReference type="InterPro" id="IPR052077">
    <property type="entry name" value="CcrZ_PhaseVar_Mediator"/>
</dbReference>
<dbReference type="GO" id="GO:0016301">
    <property type="term" value="F:kinase activity"/>
    <property type="evidence" value="ECO:0007669"/>
    <property type="project" value="UniProtKB-KW"/>
</dbReference>
<accession>A0A3N5C5V0</accession>
<dbReference type="InterPro" id="IPR011009">
    <property type="entry name" value="Kinase-like_dom_sf"/>
</dbReference>
<dbReference type="STRING" id="1849491.BVH56_06055"/>
<evidence type="ECO:0000313" key="2">
    <source>
        <dbReference type="EMBL" id="RPF57678.1"/>
    </source>
</evidence>
<dbReference type="EMBL" id="RKRK01000002">
    <property type="protein sequence ID" value="RPF57678.1"/>
    <property type="molecule type" value="Genomic_DNA"/>
</dbReference>
<dbReference type="PANTHER" id="PTHR40086:SF1">
    <property type="entry name" value="CELL CYCLE REGULATOR CCRZ"/>
    <property type="match status" value="1"/>
</dbReference>
<evidence type="ECO:0000259" key="1">
    <source>
        <dbReference type="Pfam" id="PF01636"/>
    </source>
</evidence>
<feature type="domain" description="Aminoglycoside phosphotransferase" evidence="1">
    <location>
        <begin position="14"/>
        <end position="210"/>
    </location>
</feature>
<sequence>MEHFYQLGWTLDSAGGQSGEAYKAEQNGERLFLKRNASPFLAALSAEGIVPKLLWTKRIETGEVVAAQDWKNGRSLTEEEMKSSRVAEILNKIHHSNHLLVLLKKMNVDPITPSMLLNEINQSMSAQLLSNETIIDAVDYLNEFVPSNDVKGYTLCHGDVNHNNWLLSEQDELFLIDWEGAMIADPSIDVGMVLYNYVPYDEWKSWFEQYDFKPEVSFLLRMKWYAILQGVTLIIWNAKEKRYQQMNQWIQFVDDVLTHNINEVL</sequence>
<evidence type="ECO:0000313" key="3">
    <source>
        <dbReference type="Proteomes" id="UP000277108"/>
    </source>
</evidence>
<accession>A0A1Q1G2C0</accession>
<keyword evidence="3" id="KW-1185">Reference proteome</keyword>
<protein>
    <submittedName>
        <fullName evidence="2">Thiamine kinase-like enzyme</fullName>
    </submittedName>
</protein>